<evidence type="ECO:0000256" key="1">
    <source>
        <dbReference type="ARBA" id="ARBA00022490"/>
    </source>
</evidence>
<dbReference type="Proteomes" id="UP000700706">
    <property type="component" value="Unassembled WGS sequence"/>
</dbReference>
<organism evidence="5 6">
    <name type="scientific">Inquilinus limosus</name>
    <dbReference type="NCBI Taxonomy" id="171674"/>
    <lineage>
        <taxon>Bacteria</taxon>
        <taxon>Pseudomonadati</taxon>
        <taxon>Pseudomonadota</taxon>
        <taxon>Alphaproteobacteria</taxon>
        <taxon>Rhodospirillales</taxon>
        <taxon>Rhodospirillaceae</taxon>
        <taxon>Inquilinus</taxon>
    </lineage>
</organism>
<comment type="caution">
    <text evidence="5">The sequence shown here is derived from an EMBL/GenBank/DDBJ whole genome shotgun (WGS) entry which is preliminary data.</text>
</comment>
<sequence length="357" mass="38060">MIAADRPDHPAARLCAVDPAGRARHLPRAAMATLLVPGDLVVANDAATLPASLHGWHHESENPIELRLAGWVTPGDPTRFVAVAFGAGDHRIRTEDRPLPPPLSAGDPLALGPLAAVVERMLDHPRLLQLRFLGRRDAVLAGLARHGKPIQYAHVPQPLALWDVWTRIAADPVAFEPPSAGFALDWALLAAWRRAGVGFATLTHAAGISSTGNPALDRRLPFDEPYRIPEVTAAAIARAKAAGRRIVAIGTTVVRALEAAAELDGTVRAGDGIAANRIGPGTRLRTVDALLTGMHQPGESHFELLRAFAPDGVLDGLPATLAAEGYRGHEFGDVMLLERTPGVGWVRDREPNEQRVA</sequence>
<evidence type="ECO:0000313" key="5">
    <source>
        <dbReference type="EMBL" id="MBW8724807.1"/>
    </source>
</evidence>
<evidence type="ECO:0000256" key="2">
    <source>
        <dbReference type="ARBA" id="ARBA00022679"/>
    </source>
</evidence>
<dbReference type="Gene3D" id="2.40.10.240">
    <property type="entry name" value="QueA-like"/>
    <property type="match status" value="1"/>
</dbReference>
<dbReference type="PANTHER" id="PTHR30307:SF0">
    <property type="entry name" value="S-ADENOSYLMETHIONINE:TRNA RIBOSYLTRANSFERASE-ISOMERASE"/>
    <property type="match status" value="1"/>
</dbReference>
<evidence type="ECO:0000256" key="3">
    <source>
        <dbReference type="ARBA" id="ARBA00022691"/>
    </source>
</evidence>
<dbReference type="Pfam" id="PF02547">
    <property type="entry name" value="Queuosine_synth"/>
    <property type="match status" value="1"/>
</dbReference>
<evidence type="ECO:0000313" key="6">
    <source>
        <dbReference type="Proteomes" id="UP000700706"/>
    </source>
</evidence>
<evidence type="ECO:0000256" key="4">
    <source>
        <dbReference type="ARBA" id="ARBA00022785"/>
    </source>
</evidence>
<keyword evidence="3" id="KW-0949">S-adenosyl-L-methionine</keyword>
<dbReference type="SUPFAM" id="SSF111337">
    <property type="entry name" value="QueA-like"/>
    <property type="match status" value="1"/>
</dbReference>
<keyword evidence="4" id="KW-0671">Queuosine biosynthesis</keyword>
<dbReference type="InterPro" id="IPR036100">
    <property type="entry name" value="QueA_sf"/>
</dbReference>
<proteinExistence type="predicted"/>
<dbReference type="Gene3D" id="3.40.1780.10">
    <property type="entry name" value="QueA-like"/>
    <property type="match status" value="1"/>
</dbReference>
<accession>A0A952KD51</accession>
<gene>
    <name evidence="5" type="ORF">JF625_06585</name>
</gene>
<keyword evidence="1" id="KW-0963">Cytoplasm</keyword>
<dbReference type="PANTHER" id="PTHR30307">
    <property type="entry name" value="S-ADENOSYLMETHIONINE:TRNA RIBOSYLTRANSFERASE-ISOMERASE"/>
    <property type="match status" value="1"/>
</dbReference>
<dbReference type="EMBL" id="JAEKLZ010000142">
    <property type="protein sequence ID" value="MBW8724807.1"/>
    <property type="molecule type" value="Genomic_DNA"/>
</dbReference>
<dbReference type="AlphaFoldDB" id="A0A952KD51"/>
<dbReference type="InterPro" id="IPR042118">
    <property type="entry name" value="QueA_dom1"/>
</dbReference>
<keyword evidence="2" id="KW-0808">Transferase</keyword>
<dbReference type="InterPro" id="IPR003699">
    <property type="entry name" value="QueA"/>
</dbReference>
<reference evidence="5" key="1">
    <citation type="submission" date="2020-06" db="EMBL/GenBank/DDBJ databases">
        <title>Stable isotope informed genome-resolved metagenomics uncovers potential trophic interactions in rhizosphere soil.</title>
        <authorList>
            <person name="Starr E.P."/>
            <person name="Shi S."/>
            <person name="Blazewicz S.J."/>
            <person name="Koch B.J."/>
            <person name="Probst A.J."/>
            <person name="Hungate B.A."/>
            <person name="Pett-Ridge J."/>
            <person name="Firestone M.K."/>
            <person name="Banfield J.F."/>
        </authorList>
    </citation>
    <scope>NUCLEOTIDE SEQUENCE</scope>
    <source>
        <strain evidence="5">YM_69_17</strain>
    </source>
</reference>
<dbReference type="GO" id="GO:0051075">
    <property type="term" value="F:S-adenosylmethionine:tRNA ribosyltransferase-isomerase activity"/>
    <property type="evidence" value="ECO:0007669"/>
    <property type="project" value="TreeGrafter"/>
</dbReference>
<protein>
    <submittedName>
        <fullName evidence="5">S-adenosylmethionine:tRNA ribosyltransferase-isomerase</fullName>
    </submittedName>
</protein>
<name>A0A952KD51_9PROT</name>
<dbReference type="GO" id="GO:0008616">
    <property type="term" value="P:tRNA queuosine(34) biosynthetic process"/>
    <property type="evidence" value="ECO:0007669"/>
    <property type="project" value="UniProtKB-KW"/>
</dbReference>
<dbReference type="InterPro" id="IPR042119">
    <property type="entry name" value="QueA_dom2"/>
</dbReference>